<comment type="caution">
    <text evidence="3">The sequence shown here is derived from an EMBL/GenBank/DDBJ whole genome shotgun (WGS) entry which is preliminary data.</text>
</comment>
<dbReference type="SUPFAM" id="SSF89447">
    <property type="entry name" value="AbrB/MazE/MraZ-like"/>
    <property type="match status" value="1"/>
</dbReference>
<gene>
    <name evidence="3" type="ORF">A2161_13980</name>
</gene>
<accession>A0A1F7RZC6</accession>
<dbReference type="InterPro" id="IPR039052">
    <property type="entry name" value="Antitox_PemI-like"/>
</dbReference>
<evidence type="ECO:0000313" key="3">
    <source>
        <dbReference type="EMBL" id="OGL46925.1"/>
    </source>
</evidence>
<dbReference type="PANTHER" id="PTHR40516">
    <property type="entry name" value="ANTITOXIN CHPS-RELATED"/>
    <property type="match status" value="1"/>
</dbReference>
<feature type="domain" description="SpoVT-AbrB" evidence="2">
    <location>
        <begin position="3"/>
        <end position="48"/>
    </location>
</feature>
<sequence length="82" mass="9347">MLTKIKKWGNSQGLRFTKTMLDEAKIEVGDDVNITVQDGKIVITPVNNVHNKFNIKELVSKISKTYQPEEVDWGVSVGKEEW</sequence>
<reference evidence="3 4" key="1">
    <citation type="journal article" date="2016" name="Nat. Commun.">
        <title>Thousands of microbial genomes shed light on interconnected biogeochemical processes in an aquifer system.</title>
        <authorList>
            <person name="Anantharaman K."/>
            <person name="Brown C.T."/>
            <person name="Hug L.A."/>
            <person name="Sharon I."/>
            <person name="Castelle C.J."/>
            <person name="Probst A.J."/>
            <person name="Thomas B.C."/>
            <person name="Singh A."/>
            <person name="Wilkins M.J."/>
            <person name="Karaoz U."/>
            <person name="Brodie E.L."/>
            <person name="Williams K.H."/>
            <person name="Hubbard S.S."/>
            <person name="Banfield J.F."/>
        </authorList>
    </citation>
    <scope>NUCLEOTIDE SEQUENCE [LARGE SCALE GENOMIC DNA]</scope>
</reference>
<organism evidence="3 4">
    <name type="scientific">Candidatus Schekmanbacteria bacterium RBG_13_48_7</name>
    <dbReference type="NCBI Taxonomy" id="1817878"/>
    <lineage>
        <taxon>Bacteria</taxon>
        <taxon>Candidatus Schekmaniibacteriota</taxon>
    </lineage>
</organism>
<dbReference type="GO" id="GO:0003677">
    <property type="term" value="F:DNA binding"/>
    <property type="evidence" value="ECO:0007669"/>
    <property type="project" value="UniProtKB-UniRule"/>
</dbReference>
<name>A0A1F7RZC6_9BACT</name>
<dbReference type="Proteomes" id="UP000179266">
    <property type="component" value="Unassembled WGS sequence"/>
</dbReference>
<proteinExistence type="predicted"/>
<dbReference type="PANTHER" id="PTHR40516:SF1">
    <property type="entry name" value="ANTITOXIN CHPS-RELATED"/>
    <property type="match status" value="1"/>
</dbReference>
<keyword evidence="1" id="KW-0238">DNA-binding</keyword>
<dbReference type="SMART" id="SM00966">
    <property type="entry name" value="SpoVT_AbrB"/>
    <property type="match status" value="1"/>
</dbReference>
<evidence type="ECO:0000313" key="4">
    <source>
        <dbReference type="Proteomes" id="UP000179266"/>
    </source>
</evidence>
<dbReference type="InterPro" id="IPR007159">
    <property type="entry name" value="SpoVT-AbrB_dom"/>
</dbReference>
<evidence type="ECO:0000259" key="2">
    <source>
        <dbReference type="PROSITE" id="PS51740"/>
    </source>
</evidence>
<dbReference type="GO" id="GO:0097351">
    <property type="term" value="F:toxin sequestering activity"/>
    <property type="evidence" value="ECO:0007669"/>
    <property type="project" value="InterPro"/>
</dbReference>
<evidence type="ECO:0000256" key="1">
    <source>
        <dbReference type="PROSITE-ProRule" id="PRU01076"/>
    </source>
</evidence>
<dbReference type="PROSITE" id="PS51740">
    <property type="entry name" value="SPOVT_ABRB"/>
    <property type="match status" value="1"/>
</dbReference>
<dbReference type="Pfam" id="PF04014">
    <property type="entry name" value="MazE_antitoxin"/>
    <property type="match status" value="1"/>
</dbReference>
<protein>
    <submittedName>
        <fullName evidence="3">Transcriptional regulator/antitoxin, MazE</fullName>
    </submittedName>
</protein>
<dbReference type="EMBL" id="MGDD01000106">
    <property type="protein sequence ID" value="OGL46925.1"/>
    <property type="molecule type" value="Genomic_DNA"/>
</dbReference>
<dbReference type="AlphaFoldDB" id="A0A1F7RZC6"/>
<dbReference type="Gene3D" id="2.10.260.10">
    <property type="match status" value="1"/>
</dbReference>
<dbReference type="InterPro" id="IPR037914">
    <property type="entry name" value="SpoVT-AbrB_sf"/>
</dbReference>